<evidence type="ECO:0000313" key="2">
    <source>
        <dbReference type="EMBL" id="VDO16441.1"/>
    </source>
</evidence>
<dbReference type="Proteomes" id="UP000278807">
    <property type="component" value="Unassembled WGS sequence"/>
</dbReference>
<proteinExistence type="predicted"/>
<feature type="compositionally biased region" description="Polar residues" evidence="1">
    <location>
        <begin position="26"/>
        <end position="54"/>
    </location>
</feature>
<gene>
    <name evidence="2" type="ORF">HNAJ_LOCUS13601</name>
</gene>
<dbReference type="WBParaSite" id="HNAJ_0001362701-mRNA-1">
    <property type="protein sequence ID" value="HNAJ_0001362701-mRNA-1"/>
    <property type="gene ID" value="HNAJ_0001362701"/>
</dbReference>
<sequence>MGRQKTRKALSYFFFGKHSKKGRNSGGSSHTSHPLPPSQISLPHSSVQQTSLSTKPRIDSLPPPHPSTMADVSSECSS</sequence>
<accession>A0A0R3U0H8</accession>
<keyword evidence="3" id="KW-1185">Reference proteome</keyword>
<evidence type="ECO:0000313" key="3">
    <source>
        <dbReference type="Proteomes" id="UP000278807"/>
    </source>
</evidence>
<reference evidence="4" key="1">
    <citation type="submission" date="2017-02" db="UniProtKB">
        <authorList>
            <consortium name="WormBaseParasite"/>
        </authorList>
    </citation>
    <scope>IDENTIFICATION</scope>
</reference>
<feature type="region of interest" description="Disordered" evidence="1">
    <location>
        <begin position="14"/>
        <end position="78"/>
    </location>
</feature>
<dbReference type="EMBL" id="UZAE01015700">
    <property type="protein sequence ID" value="VDO16441.1"/>
    <property type="molecule type" value="Genomic_DNA"/>
</dbReference>
<evidence type="ECO:0000313" key="4">
    <source>
        <dbReference type="WBParaSite" id="HNAJ_0001362701-mRNA-1"/>
    </source>
</evidence>
<dbReference type="OrthoDB" id="6286819at2759"/>
<evidence type="ECO:0000256" key="1">
    <source>
        <dbReference type="SAM" id="MobiDB-lite"/>
    </source>
</evidence>
<name>A0A0R3U0H8_RODNA</name>
<dbReference type="AlphaFoldDB" id="A0A0R3U0H8"/>
<reference evidence="2 3" key="2">
    <citation type="submission" date="2018-11" db="EMBL/GenBank/DDBJ databases">
        <authorList>
            <consortium name="Pathogen Informatics"/>
        </authorList>
    </citation>
    <scope>NUCLEOTIDE SEQUENCE [LARGE SCALE GENOMIC DNA]</scope>
</reference>
<protein>
    <submittedName>
        <fullName evidence="4">Ovule protein</fullName>
    </submittedName>
</protein>
<organism evidence="4">
    <name type="scientific">Rodentolepis nana</name>
    <name type="common">Dwarf tapeworm</name>
    <name type="synonym">Hymenolepis nana</name>
    <dbReference type="NCBI Taxonomy" id="102285"/>
    <lineage>
        <taxon>Eukaryota</taxon>
        <taxon>Metazoa</taxon>
        <taxon>Spiralia</taxon>
        <taxon>Lophotrochozoa</taxon>
        <taxon>Platyhelminthes</taxon>
        <taxon>Cestoda</taxon>
        <taxon>Eucestoda</taxon>
        <taxon>Cyclophyllidea</taxon>
        <taxon>Hymenolepididae</taxon>
        <taxon>Rodentolepis</taxon>
    </lineage>
</organism>